<name>A0A1M7Z4H1_9BACT</name>
<dbReference type="RefSeq" id="WP_073570068.1">
    <property type="nucleotide sequence ID" value="NZ_FRXN01000001.1"/>
</dbReference>
<dbReference type="AlphaFoldDB" id="A0A1M7Z4H1"/>
<gene>
    <name evidence="1" type="ORF">SAMN04488108_0397</name>
</gene>
<accession>A0A1M7Z4H1</accession>
<proteinExistence type="predicted"/>
<protein>
    <submittedName>
        <fullName evidence="1">Uncharacterized protein</fullName>
    </submittedName>
</protein>
<dbReference type="EMBL" id="FRXN01000001">
    <property type="protein sequence ID" value="SHO59838.1"/>
    <property type="molecule type" value="Genomic_DNA"/>
</dbReference>
<dbReference type="Proteomes" id="UP000184609">
    <property type="component" value="Unassembled WGS sequence"/>
</dbReference>
<evidence type="ECO:0000313" key="2">
    <source>
        <dbReference type="Proteomes" id="UP000184609"/>
    </source>
</evidence>
<dbReference type="OrthoDB" id="823609at2"/>
<reference evidence="2" key="1">
    <citation type="submission" date="2016-12" db="EMBL/GenBank/DDBJ databases">
        <authorList>
            <person name="Varghese N."/>
            <person name="Submissions S."/>
        </authorList>
    </citation>
    <scope>NUCLEOTIDE SEQUENCE [LARGE SCALE GENOMIC DNA]</scope>
    <source>
        <strain evidence="2">DSM 25035</strain>
    </source>
</reference>
<evidence type="ECO:0000313" key="1">
    <source>
        <dbReference type="EMBL" id="SHO59838.1"/>
    </source>
</evidence>
<sequence>MQVSQKQMLEHFLPIFKSQGKQYQKTSLIKAKKAIEGETILTKTSDGVETKNTARKGDYLVENQTSSSELYLVRENSFEKRYEMKEALEKGWATYQSKITIWAIEISKEDIAKLGENEEICFEASWGESMILKPGDFLVTSPDFDEVYRIARKEFGETYRVV</sequence>
<organism evidence="1 2">
    <name type="scientific">Algoriphagus zhangzhouensis</name>
    <dbReference type="NCBI Taxonomy" id="1073327"/>
    <lineage>
        <taxon>Bacteria</taxon>
        <taxon>Pseudomonadati</taxon>
        <taxon>Bacteroidota</taxon>
        <taxon>Cytophagia</taxon>
        <taxon>Cytophagales</taxon>
        <taxon>Cyclobacteriaceae</taxon>
        <taxon>Algoriphagus</taxon>
    </lineage>
</organism>
<keyword evidence="2" id="KW-1185">Reference proteome</keyword>